<dbReference type="EMBL" id="CP134878">
    <property type="protein sequence ID" value="WNM19456.1"/>
    <property type="molecule type" value="Genomic_DNA"/>
</dbReference>
<accession>A0AA96F1H5</accession>
<dbReference type="AlphaFoldDB" id="A0AA96F1H5"/>
<keyword evidence="1" id="KW-1133">Transmembrane helix</keyword>
<dbReference type="Proteomes" id="UP001304515">
    <property type="component" value="Chromosome"/>
</dbReference>
<evidence type="ECO:0000313" key="3">
    <source>
        <dbReference type="EMBL" id="WNM20845.1"/>
    </source>
</evidence>
<feature type="transmembrane region" description="Helical" evidence="1">
    <location>
        <begin position="6"/>
        <end position="26"/>
    </location>
</feature>
<reference evidence="3 4" key="1">
    <citation type="submission" date="2023-09" db="EMBL/GenBank/DDBJ databases">
        <title>Flavobacterium sp. a novel bacteria isolate from Pepper rhizosphere.</title>
        <authorList>
            <person name="Peng Y."/>
            <person name="Lee J."/>
        </authorList>
    </citation>
    <scope>NUCLEOTIDE SEQUENCE [LARGE SCALE GENOMIC DNA]</scope>
    <source>
        <strain evidence="2">PMR2A8</strain>
        <strain evidence="3 4">PMTSA4</strain>
    </source>
</reference>
<dbReference type="RefSeq" id="WP_313324348.1">
    <property type="nucleotide sequence ID" value="NZ_CP134878.1"/>
</dbReference>
<proteinExistence type="predicted"/>
<name>A0AA96F1H5_9FLAO</name>
<gene>
    <name evidence="3" type="ORF">RN605_09125</name>
    <name evidence="2" type="ORF">RN608_01955</name>
</gene>
<dbReference type="KEGG" id="fcj:RN605_09125"/>
<evidence type="ECO:0000313" key="4">
    <source>
        <dbReference type="Proteomes" id="UP001304515"/>
    </source>
</evidence>
<keyword evidence="4" id="KW-1185">Reference proteome</keyword>
<keyword evidence="1" id="KW-0812">Transmembrane</keyword>
<evidence type="ECO:0000256" key="1">
    <source>
        <dbReference type="SAM" id="Phobius"/>
    </source>
</evidence>
<sequence length="166" mass="19440">MSKKKINIALLVIVLGLWGTVIYRYVRHFFFAPEIEVFQSTKNFSGKLTNSSKDTFELKPLERDPFLVLNYRNPNPIITHQRNSSTKVNIKKEPVSKVKRPFPKIIYYGHILSEEKKKETILLSVAGKFLKLSLNEQKENVKVISFNRDSIKVAFEKETQWIRLKK</sequence>
<organism evidence="3 4">
    <name type="scientific">Flavobacterium capsici</name>
    <dbReference type="NCBI Taxonomy" id="3075618"/>
    <lineage>
        <taxon>Bacteria</taxon>
        <taxon>Pseudomonadati</taxon>
        <taxon>Bacteroidota</taxon>
        <taxon>Flavobacteriia</taxon>
        <taxon>Flavobacteriales</taxon>
        <taxon>Flavobacteriaceae</taxon>
        <taxon>Flavobacterium</taxon>
    </lineage>
</organism>
<protein>
    <submittedName>
        <fullName evidence="3">Uncharacterized protein</fullName>
    </submittedName>
</protein>
<evidence type="ECO:0000313" key="2">
    <source>
        <dbReference type="EMBL" id="WNM19456.1"/>
    </source>
</evidence>
<keyword evidence="1" id="KW-0472">Membrane</keyword>
<accession>A0AA96J5V8</accession>
<dbReference type="EMBL" id="CP134890">
    <property type="protein sequence ID" value="WNM20845.1"/>
    <property type="molecule type" value="Genomic_DNA"/>
</dbReference>